<feature type="non-terminal residue" evidence="2">
    <location>
        <position position="1"/>
    </location>
</feature>
<protein>
    <recommendedName>
        <fullName evidence="1">Transposase IS701-like DDE domain-containing protein</fullName>
    </recommendedName>
</protein>
<gene>
    <name evidence="2" type="ORF">B1B_04890</name>
</gene>
<reference evidence="2" key="2">
    <citation type="journal article" date="2014" name="ISME J.">
        <title>Microbial stratification in low pH oxic and suboxic macroscopic growths along an acid mine drainage.</title>
        <authorList>
            <person name="Mendez-Garcia C."/>
            <person name="Mesa V."/>
            <person name="Sprenger R.R."/>
            <person name="Richter M."/>
            <person name="Diez M.S."/>
            <person name="Solano J."/>
            <person name="Bargiela R."/>
            <person name="Golyshina O.V."/>
            <person name="Manteca A."/>
            <person name="Ramos J.L."/>
            <person name="Gallego J.R."/>
            <person name="Llorente I."/>
            <person name="Martins Dos Santos V.A."/>
            <person name="Jensen O.N."/>
            <person name="Pelaez A.I."/>
            <person name="Sanchez J."/>
            <person name="Ferrer M."/>
        </authorList>
    </citation>
    <scope>NUCLEOTIDE SEQUENCE</scope>
</reference>
<name>T1BCK2_9ZZZZ</name>
<dbReference type="EMBL" id="AUZY01003078">
    <property type="protein sequence ID" value="EQD70631.1"/>
    <property type="molecule type" value="Genomic_DNA"/>
</dbReference>
<proteinExistence type="predicted"/>
<dbReference type="InterPro" id="IPR038721">
    <property type="entry name" value="IS701-like_DDE_dom"/>
</dbReference>
<comment type="caution">
    <text evidence="2">The sequence shown here is derived from an EMBL/GenBank/DDBJ whole genome shotgun (WGS) entry which is preliminary data.</text>
</comment>
<dbReference type="Pfam" id="PF13546">
    <property type="entry name" value="DDE_5"/>
    <property type="match status" value="1"/>
</dbReference>
<reference evidence="2" key="1">
    <citation type="submission" date="2013-08" db="EMBL/GenBank/DDBJ databases">
        <authorList>
            <person name="Mendez C."/>
            <person name="Richter M."/>
            <person name="Ferrer M."/>
            <person name="Sanchez J."/>
        </authorList>
    </citation>
    <scope>NUCLEOTIDE SEQUENCE</scope>
</reference>
<accession>T1BCK2</accession>
<evidence type="ECO:0000313" key="2">
    <source>
        <dbReference type="EMBL" id="EQD70631.1"/>
    </source>
</evidence>
<feature type="domain" description="Transposase IS701-like DDE" evidence="1">
    <location>
        <begin position="11"/>
        <end position="101"/>
    </location>
</feature>
<dbReference type="AlphaFoldDB" id="T1BCK2"/>
<organism evidence="2">
    <name type="scientific">mine drainage metagenome</name>
    <dbReference type="NCBI Taxonomy" id="410659"/>
    <lineage>
        <taxon>unclassified sequences</taxon>
        <taxon>metagenomes</taxon>
        <taxon>ecological metagenomes</taxon>
    </lineage>
</organism>
<evidence type="ECO:0000259" key="1">
    <source>
        <dbReference type="Pfam" id="PF13546"/>
    </source>
</evidence>
<sequence length="142" mass="15338">FTSPGFSLFATILTGWVLAPGRRTVTAMICAADPEGMRAHDAYHRFFRAARWSTNALWKVLVPHMVAVLCPAGTLVLDLDDTLYKKSGRKIDGAGTFRDAVRSTRNKVVYATGLNLVIVTLRVCPPWGGMPIGVPGRGALAP</sequence>